<evidence type="ECO:0000313" key="1">
    <source>
        <dbReference type="EMBL" id="KAF9467831.1"/>
    </source>
</evidence>
<sequence length="58" mass="6565">MIGRLTLNLRMYKPEANDELTFHISTMTFTQSSSHTFDPRLDHSIGNWGTEANGPLVD</sequence>
<protein>
    <submittedName>
        <fullName evidence="1">Uncharacterized protein</fullName>
    </submittedName>
</protein>
<reference evidence="1" key="1">
    <citation type="submission" date="2020-11" db="EMBL/GenBank/DDBJ databases">
        <authorList>
            <consortium name="DOE Joint Genome Institute"/>
            <person name="Ahrendt S."/>
            <person name="Riley R."/>
            <person name="Andreopoulos W."/>
            <person name="Labutti K."/>
            <person name="Pangilinan J."/>
            <person name="Ruiz-Duenas F.J."/>
            <person name="Barrasa J.M."/>
            <person name="Sanchez-Garcia M."/>
            <person name="Camarero S."/>
            <person name="Miyauchi S."/>
            <person name="Serrano A."/>
            <person name="Linde D."/>
            <person name="Babiker R."/>
            <person name="Drula E."/>
            <person name="Ayuso-Fernandez I."/>
            <person name="Pacheco R."/>
            <person name="Padilla G."/>
            <person name="Ferreira P."/>
            <person name="Barriuso J."/>
            <person name="Kellner H."/>
            <person name="Castanera R."/>
            <person name="Alfaro M."/>
            <person name="Ramirez L."/>
            <person name="Pisabarro A.G."/>
            <person name="Kuo A."/>
            <person name="Tritt A."/>
            <person name="Lipzen A."/>
            <person name="He G."/>
            <person name="Yan M."/>
            <person name="Ng V."/>
            <person name="Cullen D."/>
            <person name="Martin F."/>
            <person name="Rosso M.-N."/>
            <person name="Henrissat B."/>
            <person name="Hibbett D."/>
            <person name="Martinez A.T."/>
            <person name="Grigoriev I.V."/>
        </authorList>
    </citation>
    <scope>NUCLEOTIDE SEQUENCE</scope>
    <source>
        <strain evidence="1">CBS 247.69</strain>
    </source>
</reference>
<dbReference type="Proteomes" id="UP000807353">
    <property type="component" value="Unassembled WGS sequence"/>
</dbReference>
<organism evidence="1 2">
    <name type="scientific">Collybia nuda</name>
    <dbReference type="NCBI Taxonomy" id="64659"/>
    <lineage>
        <taxon>Eukaryota</taxon>
        <taxon>Fungi</taxon>
        <taxon>Dikarya</taxon>
        <taxon>Basidiomycota</taxon>
        <taxon>Agaricomycotina</taxon>
        <taxon>Agaricomycetes</taxon>
        <taxon>Agaricomycetidae</taxon>
        <taxon>Agaricales</taxon>
        <taxon>Tricholomatineae</taxon>
        <taxon>Clitocybaceae</taxon>
        <taxon>Collybia</taxon>
    </lineage>
</organism>
<evidence type="ECO:0000313" key="2">
    <source>
        <dbReference type="Proteomes" id="UP000807353"/>
    </source>
</evidence>
<name>A0A9P5YFW2_9AGAR</name>
<dbReference type="AlphaFoldDB" id="A0A9P5YFW2"/>
<keyword evidence="2" id="KW-1185">Reference proteome</keyword>
<dbReference type="EMBL" id="MU150235">
    <property type="protein sequence ID" value="KAF9467831.1"/>
    <property type="molecule type" value="Genomic_DNA"/>
</dbReference>
<proteinExistence type="predicted"/>
<comment type="caution">
    <text evidence="1">The sequence shown here is derived from an EMBL/GenBank/DDBJ whole genome shotgun (WGS) entry which is preliminary data.</text>
</comment>
<gene>
    <name evidence="1" type="ORF">BDZ94DRAFT_1247843</name>
</gene>
<accession>A0A9P5YFW2</accession>